<dbReference type="Gene3D" id="1.10.287.1490">
    <property type="match status" value="1"/>
</dbReference>
<organism evidence="2">
    <name type="scientific">marine metagenome</name>
    <dbReference type="NCBI Taxonomy" id="408172"/>
    <lineage>
        <taxon>unclassified sequences</taxon>
        <taxon>metagenomes</taxon>
        <taxon>ecological metagenomes</taxon>
    </lineage>
</organism>
<keyword evidence="1" id="KW-0175">Coiled coil</keyword>
<accession>A0A382UK20</accession>
<proteinExistence type="predicted"/>
<dbReference type="PROSITE" id="PS51257">
    <property type="entry name" value="PROKAR_LIPOPROTEIN"/>
    <property type="match status" value="1"/>
</dbReference>
<dbReference type="EMBL" id="UINC01144855">
    <property type="protein sequence ID" value="SVD34626.1"/>
    <property type="molecule type" value="Genomic_DNA"/>
</dbReference>
<evidence type="ECO:0000256" key="1">
    <source>
        <dbReference type="SAM" id="Coils"/>
    </source>
</evidence>
<gene>
    <name evidence="2" type="ORF">METZ01_LOCUS387480</name>
</gene>
<feature type="non-terminal residue" evidence="2">
    <location>
        <position position="245"/>
    </location>
</feature>
<sequence>MRAPAALMAILMLSSILAGCAGSDSGTEKDERITSLESELANVTAQANDSISQTVALEATLSEALASLEEKDAALTDLSAKLTAAEWHKANLTNQLSEVMGQLNQSEDAELMVQLEEQIENLSTQIGEADSQITSLSSNLAQKQNEIGQLNATIAALQSTMNSLTYSVRDRIDSCPLDNPGLEVVGGYDDGAGAASSGDGQINYDEIEFRVGECPGYEGVVSDFQNNSDGFGPSLIVKMGGDLYF</sequence>
<evidence type="ECO:0008006" key="3">
    <source>
        <dbReference type="Google" id="ProtNLM"/>
    </source>
</evidence>
<protein>
    <recommendedName>
        <fullName evidence="3">Autophagy-related protein 16 domain-containing protein</fullName>
    </recommendedName>
</protein>
<feature type="coiled-coil region" evidence="1">
    <location>
        <begin position="89"/>
        <end position="160"/>
    </location>
</feature>
<dbReference type="AlphaFoldDB" id="A0A382UK20"/>
<dbReference type="SUPFAM" id="SSF57997">
    <property type="entry name" value="Tropomyosin"/>
    <property type="match status" value="1"/>
</dbReference>
<evidence type="ECO:0000313" key="2">
    <source>
        <dbReference type="EMBL" id="SVD34626.1"/>
    </source>
</evidence>
<name>A0A382UK20_9ZZZZ</name>
<reference evidence="2" key="1">
    <citation type="submission" date="2018-05" db="EMBL/GenBank/DDBJ databases">
        <authorList>
            <person name="Lanie J.A."/>
            <person name="Ng W.-L."/>
            <person name="Kazmierczak K.M."/>
            <person name="Andrzejewski T.M."/>
            <person name="Davidsen T.M."/>
            <person name="Wayne K.J."/>
            <person name="Tettelin H."/>
            <person name="Glass J.I."/>
            <person name="Rusch D."/>
            <person name="Podicherti R."/>
            <person name="Tsui H.-C.T."/>
            <person name="Winkler M.E."/>
        </authorList>
    </citation>
    <scope>NUCLEOTIDE SEQUENCE</scope>
</reference>